<dbReference type="SMART" id="SM00129">
    <property type="entry name" value="KISc"/>
    <property type="match status" value="1"/>
</dbReference>
<dbReference type="InterPro" id="IPR002913">
    <property type="entry name" value="START_lipid-bd_dom"/>
</dbReference>
<feature type="region of interest" description="Disordered" evidence="7">
    <location>
        <begin position="1061"/>
        <end position="1089"/>
    </location>
</feature>
<feature type="compositionally biased region" description="Polar residues" evidence="7">
    <location>
        <begin position="3274"/>
        <end position="3284"/>
    </location>
</feature>
<keyword evidence="2 5" id="KW-0067">ATP-binding</keyword>
<keyword evidence="1 5" id="KW-0547">Nucleotide-binding</keyword>
<feature type="compositionally biased region" description="Gly residues" evidence="7">
    <location>
        <begin position="943"/>
        <end position="952"/>
    </location>
</feature>
<feature type="binding site" evidence="5">
    <location>
        <begin position="107"/>
        <end position="114"/>
    </location>
    <ligand>
        <name>ATP</name>
        <dbReference type="ChEBI" id="CHEBI:30616"/>
    </ligand>
</feature>
<feature type="compositionally biased region" description="Acidic residues" evidence="7">
    <location>
        <begin position="1072"/>
        <end position="1084"/>
    </location>
</feature>
<evidence type="ECO:0000256" key="2">
    <source>
        <dbReference type="ARBA" id="ARBA00022840"/>
    </source>
</evidence>
<dbReference type="PRINTS" id="PR00380">
    <property type="entry name" value="KINESINHEAVY"/>
</dbReference>
<feature type="compositionally biased region" description="Polar residues" evidence="7">
    <location>
        <begin position="3393"/>
        <end position="3412"/>
    </location>
</feature>
<feature type="compositionally biased region" description="Low complexity" evidence="7">
    <location>
        <begin position="3463"/>
        <end position="3476"/>
    </location>
</feature>
<feature type="compositionally biased region" description="Polar residues" evidence="7">
    <location>
        <begin position="1203"/>
        <end position="1222"/>
    </location>
</feature>
<evidence type="ECO:0000256" key="6">
    <source>
        <dbReference type="SAM" id="Coils"/>
    </source>
</evidence>
<feature type="domain" description="Kinesin motor" evidence="8">
    <location>
        <begin position="3"/>
        <end position="384"/>
    </location>
</feature>
<dbReference type="FunFam" id="3.40.850.10:FF:000021">
    <property type="entry name" value="kinesin-like protein KIF16B isoform X1"/>
    <property type="match status" value="1"/>
</dbReference>
<protein>
    <submittedName>
        <fullName evidence="10">StAR-related lipid transfer protein 9</fullName>
    </submittedName>
</protein>
<feature type="region of interest" description="Disordered" evidence="7">
    <location>
        <begin position="2188"/>
        <end position="2284"/>
    </location>
</feature>
<feature type="region of interest" description="Disordered" evidence="7">
    <location>
        <begin position="3463"/>
        <end position="3487"/>
    </location>
</feature>
<gene>
    <name evidence="10" type="primary">STARD9</name>
    <name evidence="10" type="ORF">AMEX_G17508</name>
</gene>
<dbReference type="PROSITE" id="PS50848">
    <property type="entry name" value="START"/>
    <property type="match status" value="1"/>
</dbReference>
<sequence length="3716" mass="414906">MANVKVAIRVRPLNSRESVDGGRIAVQVEDKVVKVKNVKLEGRLDGRAEAPGDSRERLLEFGFDYCYWSVNTEAPNYASQEDVFQDLGVSVLAGAAEGYNICLFAYGQTGSGKTYTMMGTPNSMGLTPRICQGLFRSDMDSPDGQNCRVEISFLEIYNERVRDLLRGMEQKKPAPLRVREHPEKGPYVQGLSQHVVSDYKQAVNLLEEGIANRITAATHVHDASSRSHAIFSIQYTQAILENNLPSEIVSKINLVDLAGSERADPHYCRDRITEGANINKSLVTLGIVISALAQNSQMCSSSQSINSMLSEGEGSTVGSHFSSLSSSVRRQCFIPYRDSVLTWLLKDSLGGNSKTIMIATISPSYSSYNETLSTLRYAAHARNIVNKPRVNEDANVRLIRELREEVDRLKSMLLNFSMQRNPSPSLSDERESSFSDIVLQNELKVEQLTKDWSESWRHKRSLLEEYSVDINQDKAGVQIHSLLPHLIAMEPDVLSTGVMIYHLREGVTRIGPHEQNGEEPHIVLPEGSMCEIENRNGVVTLRPLPYSVCVVNDRVVTENCRLAQGAVITLGGLHKFRFNHPAEAAVLRERRRTSEAGLLCGPSELNSFKPYSRTVGTGCQELSDGSAPRQRLEEQQHYVECLQEEIQVEQRRAEKELEIEQAHLRQQCSEIEQWIWQEKQRLAAIREKGTLESAVQTDFFPMPVLTDANKKPSDRGDEETVRVRKKVVQEELLKHHALRRAESRVRRKRLHYQLERIARKRHLLEAKRELQRLENAFPLGVQGSSSPELGSPSKCRGRPIVSRRHSFSAELLSRLYPQHIPIFSQFLRRNRSSDSTSSLSGFTYPRKWLSDEFLPDQNTRTRSNTMPSRYSHETSSRVGSTENLIPLQRKNLPSGGMTKLESSIDNHTGNHRISSESPLDSNNKDKRKVLPIIKQSSTQKGSSKGGKCGGSKGLESIRKVLSKSVGSGIKTALSRVFRKPPLGLRGSRSAKSASRVKAQFVSGRDEDKDKFVGDKDKTNQKKQPIKATVSCYGLESLTLKKDKQQRRWHSAEALTNKTKKWVRRQQGLTGCEENDVEEETDGSSDCDRHFSMDSLSSAYATALAEQLQQEEFEPSEAESEDSQMSKDSLVMESSGKHITARPAFDNKPNPEFPTHSFQSSFSSQSIITKLKMEKSKEMPAEAYWSLHSSPKPGRLNKSRVAKESSSNSELTFESRPSSNSSVREPENLLALTDAWSSTDAADSPRSLRMSEGLLKQALHKPLENRSSQSPTSLDLSGTLSINESEGQKVSRSDSTESQGDKTLEEQSHRSSELETTLDHCWSDLDSTPCSTHERTLLYDSTGLYAKGEPCNTETMEVSLFSSASTDDHENDMLNTNIKVPLENNSVNVVVVHAYSKDFNDSLRCYPDKSIDKDMQITIENQTVSHEDHISSTGESSFNKGYATQEHFKQSKQEGKTQCAEHFGTSQLATGISECDRCQTSSSSAFPSPTVLRNTKNQFFISSSEDLHHSNLETEISSGSQSSLENLAGHVEKAVTDRKNSIKQYQEMSELSLSEKTYTETNNTRNTEDGTLKTSLKSQIPFEVTGNRSRDCPDVSLEDLKNPQQCSKETLAQNHSAVIRNNEPVKLHSANDIRDPTRKVELIEKEISSGYMRKKVVEDSKESPMVKDSIKSNSQNSNNSSFNCKSDDRPVITGPDQNHQTSSSLHVQENDTVIVKEITDSQKLDSREFQKIGLAIHEKISEVVKEHLNMTFNMDEVEDVNREQEACRKTISLAIPSTDDLDMFEGPLKHSPCVEAQCVTKQELHIDKSTKVNGESYSQGESFVKCSSTEKDNFLHHQQSEFISNGSFQSVDACTVDCSVQCAEPTDNQLDSLNAGYQNDTVVTPPQSTVMSAPEDTQCPKATSYTNITKAGKIDPYVMGESDPDARCQNSTTFTNTVRAQGCGIRLESVTPRLETHPKESKEGNFSDISNSLKESKVLKIIHHVQDCIASEMPKEVDNKKCLKVSKGDITVEFQKYMKVSTESKISIEKKNKCSVRMLNSDLCQATDKDRIGKHHILNLKDQPYAEQNTNMSSNTPKSSPEDPTPQTTISEASKQALPHTSCVSLTQSNDQINNIQKVIINGTVHNNPQPEDQSVFKGHHKYNPGKLEGQSKNIQGEEILKPASHLQFQESESINIDSTIHTALLAKGEKQTGMKEANKPDPKSSVTSKKSSPLNTHPKDHKHINKIEPTEKTTGVEDHTKPVGARLTSCSNNDERQRAKPKKYRRAHFTAPPSSSTDSTPDSSFDEIAKTRAHQCSPAARAKLATAFTRTNVFAQNRAGTLSLNEQNISLASAISASLEESKSKMENCSQGDGIVAEAAKDGSSDKAKMGSSLQKRQSSLTAEKIPTQDGLLKDKEEALSVTRRSFTCFSPETKPEVPQLLQNGSVQNREPTLHFASSDINPFIYARKCDDILKVVPKNLIFGSAINISSKLSQLESADKRITRCCSVDNGLNNQNSPFNSHLSTYAVQKGLSSTLSSVEDSKEHIAAAPNSQLKEVCRTSFVSSDKTLADSSCESFNNTSDLGLSSGQVDEIVLVYSSEQETPESENQNARKCDHGTQTALCNEEIKENRHRRSNTQDPGTQKKQAHGTSTTWASLQNMSEHLSELILNTSDLLGNIQGMRTEDQSPRKYEHPQKNCSKVLKVYLDKPCKRDGKKDGSTQTTVDVGIQTEAPLLVKPSKVLPKSPLTEKSKAHEVNVIVKVIGSDFCSDSAKQNGMKCFQDQCENRQSFETIRSMPDLRPEGLPTSEQLGRKLDITALKRLSLEAVSLNQDYSDPCALTDTVDQIPSKLPSSCFGVCSAHSKCSSDLLARKNQGHRTKPKPKICPDKRVLLMDRASSPILTVDVSNCSQKGQTMLTQCSSNHRTTKMQTNSDKLRVSRTLKNPIESKQLLSREENKELHQINERKGFCVHHNEKFHEDRSVSSCVSCENFSDLYCKNGGESDVYSTEATSLSGRCAQDEIKKKFFHRVPTREASAIYVHGPPSPGHSSSVKHRQQREDCSRNLVQSSTPINRRYESSPLQHNLRLSQDSLKCWSDMNKSNLQYQDEDVESLALSECNTDLLVSINPLTETHTFKSKEDQWIPDALPMHNKFTNWSGINQLSKGFNNEYSPTMNKPPECHKPAVECRAKPELVEKADRRTREIERLRKEREQVLASVSLDMNPQQLSVELTEAKLHYGLGETDTLLKMLQSSPKEEPAVSTKQQLYDRHRRSIDNLKKERQVQLQNCRRARSLSPSKHPNSPSHETEKSQRCSDRPSRRLEYLQQLRQEVVEMSRVPDPVRRGSQCPSDIEFLLRDYSRAREEARTEIARARERLRERTEQEKRRLQQQALAQTVKDDLRLRTRFSSSTLCTGSNLSLSSGPTSGYNSSNAALLKDGTSPSIQITGVTDVGLRVRSRPPLIPPQSLKAPRVWLSAQDVRLETSSSRYEPQSSSSPSSPPPRQRTFSFGSRSLSLSTSYQDIADCTLSSAISEVNLASGGDLRNLLAGKVAAGWRYQGMERGVQTFHRPCSRPTAHSFLGAVELDRPLASLWSLIRDHSKTHLYNESLKTAWTRPLDSSTQLVYLLTDPSKCQLKQPRDFCCLSTESKQDDMWVLAMQSVFEESLPRPSVDAVRGEMLPSAWILQPSQHQGREMVKVIYLLQVDLGSPSLPQRLLSTVARKQAAVIADLDSSFSFS</sequence>
<dbReference type="GO" id="GO:0008017">
    <property type="term" value="F:microtubule binding"/>
    <property type="evidence" value="ECO:0007669"/>
    <property type="project" value="InterPro"/>
</dbReference>
<feature type="region of interest" description="Disordered" evidence="7">
    <location>
        <begin position="1259"/>
        <end position="1314"/>
    </location>
</feature>
<feature type="compositionally biased region" description="Basic and acidic residues" evidence="7">
    <location>
        <begin position="1003"/>
        <end position="1019"/>
    </location>
</feature>
<dbReference type="Pfam" id="PF00225">
    <property type="entry name" value="Kinesin"/>
    <property type="match status" value="1"/>
</dbReference>
<dbReference type="InterPro" id="IPR008984">
    <property type="entry name" value="SMAD_FHA_dom_sf"/>
</dbReference>
<feature type="region of interest" description="Disordered" evidence="7">
    <location>
        <begin position="1655"/>
        <end position="1707"/>
    </location>
</feature>
<comment type="similarity">
    <text evidence="5">Belongs to the TRAFAC class myosin-kinesin ATPase superfamily. Kinesin family.</text>
</comment>
<feature type="region of interest" description="Disordered" evidence="7">
    <location>
        <begin position="3018"/>
        <end position="3049"/>
    </location>
</feature>
<feature type="compositionally biased region" description="Polar residues" evidence="7">
    <location>
        <begin position="2618"/>
        <end position="2632"/>
    </location>
</feature>
<feature type="compositionally biased region" description="Basic and acidic residues" evidence="7">
    <location>
        <begin position="1655"/>
        <end position="1669"/>
    </location>
</feature>
<feature type="coiled-coil region" evidence="6">
    <location>
        <begin position="3170"/>
        <end position="3197"/>
    </location>
</feature>
<dbReference type="Gene3D" id="3.30.530.20">
    <property type="match status" value="1"/>
</dbReference>
<evidence type="ECO:0000259" key="9">
    <source>
        <dbReference type="PROSITE" id="PS50848"/>
    </source>
</evidence>
<feature type="region of interest" description="Disordered" evidence="7">
    <location>
        <begin position="981"/>
        <end position="1023"/>
    </location>
</feature>
<feature type="region of interest" description="Disordered" evidence="7">
    <location>
        <begin position="1105"/>
        <end position="1163"/>
    </location>
</feature>
<feature type="coiled-coil region" evidence="6">
    <location>
        <begin position="3335"/>
        <end position="3377"/>
    </location>
</feature>
<dbReference type="GO" id="GO:0005524">
    <property type="term" value="F:ATP binding"/>
    <property type="evidence" value="ECO:0007669"/>
    <property type="project" value="UniProtKB-UniRule"/>
</dbReference>
<dbReference type="PANTHER" id="PTHR47117">
    <property type="entry name" value="STAR-RELATED LIPID TRANSFER PROTEIN 9"/>
    <property type="match status" value="1"/>
</dbReference>
<evidence type="ECO:0000256" key="3">
    <source>
        <dbReference type="ARBA" id="ARBA00023054"/>
    </source>
</evidence>
<dbReference type="GO" id="GO:0048731">
    <property type="term" value="P:system development"/>
    <property type="evidence" value="ECO:0007669"/>
    <property type="project" value="UniProtKB-ARBA"/>
</dbReference>
<dbReference type="Gene3D" id="2.60.200.20">
    <property type="match status" value="1"/>
</dbReference>
<dbReference type="SUPFAM" id="SSF52540">
    <property type="entry name" value="P-loop containing nucleoside triphosphate hydrolases"/>
    <property type="match status" value="1"/>
</dbReference>
<feature type="domain" description="START" evidence="9">
    <location>
        <begin position="3572"/>
        <end position="3697"/>
    </location>
</feature>
<dbReference type="GO" id="GO:0007018">
    <property type="term" value="P:microtubule-based movement"/>
    <property type="evidence" value="ECO:0007669"/>
    <property type="project" value="InterPro"/>
</dbReference>
<feature type="compositionally biased region" description="Polar residues" evidence="7">
    <location>
        <begin position="856"/>
        <end position="868"/>
    </location>
</feature>
<dbReference type="InterPro" id="IPR001752">
    <property type="entry name" value="Kinesin_motor_dom"/>
</dbReference>
<dbReference type="Proteomes" id="UP000752171">
    <property type="component" value="Unassembled WGS sequence"/>
</dbReference>
<dbReference type="InterPro" id="IPR027417">
    <property type="entry name" value="P-loop_NTPase"/>
</dbReference>
<dbReference type="GO" id="GO:0008289">
    <property type="term" value="F:lipid binding"/>
    <property type="evidence" value="ECO:0007669"/>
    <property type="project" value="InterPro"/>
</dbReference>
<dbReference type="SUPFAM" id="SSF49879">
    <property type="entry name" value="SMAD/FHA domain"/>
    <property type="match status" value="1"/>
</dbReference>
<feature type="region of interest" description="Disordered" evidence="7">
    <location>
        <begin position="2361"/>
        <end position="2380"/>
    </location>
</feature>
<dbReference type="PROSITE" id="PS00411">
    <property type="entry name" value="KINESIN_MOTOR_1"/>
    <property type="match status" value="1"/>
</dbReference>
<feature type="compositionally biased region" description="Polar residues" evidence="7">
    <location>
        <begin position="1264"/>
        <end position="1284"/>
    </location>
</feature>
<keyword evidence="4 5" id="KW-0505">Motor protein</keyword>
<dbReference type="GO" id="GO:0003777">
    <property type="term" value="F:microtubule motor activity"/>
    <property type="evidence" value="ECO:0007669"/>
    <property type="project" value="InterPro"/>
</dbReference>
<dbReference type="PANTHER" id="PTHR47117:SF1">
    <property type="entry name" value="STAR-RELATED LIPID TRANSFER PROTEIN 9"/>
    <property type="match status" value="1"/>
</dbReference>
<feature type="compositionally biased region" description="Low complexity" evidence="7">
    <location>
        <begin position="2203"/>
        <end position="2213"/>
    </location>
</feature>
<proteinExistence type="inferred from homology"/>
<evidence type="ECO:0000256" key="7">
    <source>
        <dbReference type="SAM" id="MobiDB-lite"/>
    </source>
</evidence>
<dbReference type="EMBL" id="JAICCE010000014">
    <property type="protein sequence ID" value="KAG9268523.1"/>
    <property type="molecule type" value="Genomic_DNA"/>
</dbReference>
<feature type="compositionally biased region" description="Low complexity" evidence="7">
    <location>
        <begin position="1670"/>
        <end position="1683"/>
    </location>
</feature>
<feature type="compositionally biased region" description="Low complexity" evidence="7">
    <location>
        <begin position="987"/>
        <end position="998"/>
    </location>
</feature>
<accession>A0A8T2LA21</accession>
<feature type="region of interest" description="Disordered" evidence="7">
    <location>
        <begin position="2610"/>
        <end position="2632"/>
    </location>
</feature>
<feature type="compositionally biased region" description="Basic and acidic residues" evidence="7">
    <location>
        <begin position="1285"/>
        <end position="1314"/>
    </location>
</feature>
<evidence type="ECO:0000313" key="11">
    <source>
        <dbReference type="Proteomes" id="UP000752171"/>
    </source>
</evidence>
<feature type="compositionally biased region" description="Basic and acidic residues" evidence="7">
    <location>
        <begin position="2188"/>
        <end position="2202"/>
    </location>
</feature>
<dbReference type="PROSITE" id="PS50067">
    <property type="entry name" value="KINESIN_MOTOR_2"/>
    <property type="match status" value="1"/>
</dbReference>
<feature type="compositionally biased region" description="Polar residues" evidence="7">
    <location>
        <begin position="2065"/>
        <end position="2078"/>
    </location>
</feature>
<organism evidence="10 11">
    <name type="scientific">Astyanax mexicanus</name>
    <name type="common">Blind cave fish</name>
    <name type="synonym">Astyanax fasciatus mexicanus</name>
    <dbReference type="NCBI Taxonomy" id="7994"/>
    <lineage>
        <taxon>Eukaryota</taxon>
        <taxon>Metazoa</taxon>
        <taxon>Chordata</taxon>
        <taxon>Craniata</taxon>
        <taxon>Vertebrata</taxon>
        <taxon>Euteleostomi</taxon>
        <taxon>Actinopterygii</taxon>
        <taxon>Neopterygii</taxon>
        <taxon>Teleostei</taxon>
        <taxon>Ostariophysi</taxon>
        <taxon>Characiformes</taxon>
        <taxon>Characoidei</taxon>
        <taxon>Acestrorhamphidae</taxon>
        <taxon>Acestrorhamphinae</taxon>
        <taxon>Astyanax</taxon>
    </lineage>
</organism>
<evidence type="ECO:0000256" key="5">
    <source>
        <dbReference type="PROSITE-ProRule" id="PRU00283"/>
    </source>
</evidence>
<feature type="region of interest" description="Disordered" evidence="7">
    <location>
        <begin position="1181"/>
        <end position="1225"/>
    </location>
</feature>
<keyword evidence="3 6" id="KW-0175">Coiled coil</keyword>
<feature type="compositionally biased region" description="Polar residues" evidence="7">
    <location>
        <begin position="1694"/>
        <end position="1707"/>
    </location>
</feature>
<dbReference type="InterPro" id="IPR023393">
    <property type="entry name" value="START-like_dom_sf"/>
</dbReference>
<feature type="compositionally biased region" description="Low complexity" evidence="7">
    <location>
        <begin position="2272"/>
        <end position="2283"/>
    </location>
</feature>
<dbReference type="Pfam" id="PF01852">
    <property type="entry name" value="START"/>
    <property type="match status" value="1"/>
</dbReference>
<feature type="compositionally biased region" description="Basic residues" evidence="7">
    <location>
        <begin position="2259"/>
        <end position="2268"/>
    </location>
</feature>
<dbReference type="Gene3D" id="3.40.850.10">
    <property type="entry name" value="Kinesin motor domain"/>
    <property type="match status" value="1"/>
</dbReference>
<evidence type="ECO:0000256" key="1">
    <source>
        <dbReference type="ARBA" id="ARBA00022741"/>
    </source>
</evidence>
<feature type="compositionally biased region" description="Polar residues" evidence="7">
    <location>
        <begin position="900"/>
        <end position="921"/>
    </location>
</feature>
<dbReference type="InterPro" id="IPR019821">
    <property type="entry name" value="Kinesin_motor_CS"/>
</dbReference>
<reference evidence="10 11" key="1">
    <citation type="submission" date="2021-07" db="EMBL/GenBank/DDBJ databases">
        <authorList>
            <person name="Imarazene B."/>
            <person name="Zahm M."/>
            <person name="Klopp C."/>
            <person name="Cabau C."/>
            <person name="Beille S."/>
            <person name="Jouanno E."/>
            <person name="Castinel A."/>
            <person name="Lluch J."/>
            <person name="Gil L."/>
            <person name="Kuchtly C."/>
            <person name="Lopez Roques C."/>
            <person name="Donnadieu C."/>
            <person name="Parrinello H."/>
            <person name="Journot L."/>
            <person name="Du K."/>
            <person name="Schartl M."/>
            <person name="Retaux S."/>
            <person name="Guiguen Y."/>
        </authorList>
    </citation>
    <scope>NUCLEOTIDE SEQUENCE [LARGE SCALE GENOMIC DNA]</scope>
    <source>
        <strain evidence="10">Pach_M1</strain>
        <tissue evidence="10">Testis</tissue>
    </source>
</reference>
<dbReference type="InterPro" id="IPR036961">
    <property type="entry name" value="Kinesin_motor_dom_sf"/>
</dbReference>
<feature type="region of interest" description="Disordered" evidence="7">
    <location>
        <begin position="855"/>
        <end position="953"/>
    </location>
</feature>
<evidence type="ECO:0000256" key="4">
    <source>
        <dbReference type="ARBA" id="ARBA00023175"/>
    </source>
</evidence>
<dbReference type="SUPFAM" id="SSF55961">
    <property type="entry name" value="Bet v1-like"/>
    <property type="match status" value="1"/>
</dbReference>
<feature type="compositionally biased region" description="Basic and acidic residues" evidence="7">
    <location>
        <begin position="3285"/>
        <end position="3298"/>
    </location>
</feature>
<name>A0A8T2LA21_ASTMX</name>
<feature type="compositionally biased region" description="Acidic residues" evidence="7">
    <location>
        <begin position="1108"/>
        <end position="1121"/>
    </location>
</feature>
<feature type="compositionally biased region" description="Basic and acidic residues" evidence="7">
    <location>
        <begin position="2225"/>
        <end position="2241"/>
    </location>
</feature>
<feature type="region of interest" description="Disordered" evidence="7">
    <location>
        <begin position="1556"/>
        <end position="1577"/>
    </location>
</feature>
<comment type="caution">
    <text evidence="10">The sequence shown here is derived from an EMBL/GenBank/DDBJ whole genome shotgun (WGS) entry which is preliminary data.</text>
</comment>
<evidence type="ECO:0000313" key="10">
    <source>
        <dbReference type="EMBL" id="KAG9268523.1"/>
    </source>
</evidence>
<evidence type="ECO:0000259" key="8">
    <source>
        <dbReference type="PROSITE" id="PS50067"/>
    </source>
</evidence>
<feature type="region of interest" description="Disordered" evidence="7">
    <location>
        <begin position="3393"/>
        <end position="3416"/>
    </location>
</feature>
<feature type="coiled-coil region" evidence="6">
    <location>
        <begin position="632"/>
        <end position="659"/>
    </location>
</feature>
<feature type="region of interest" description="Disordered" evidence="7">
    <location>
        <begin position="3268"/>
        <end position="3298"/>
    </location>
</feature>
<feature type="region of interest" description="Disordered" evidence="7">
    <location>
        <begin position="2061"/>
        <end position="2088"/>
    </location>
</feature>